<reference evidence="2" key="3">
    <citation type="journal article" date="2017" name="Nature">
        <title>Genome sequence of the progenitor of the wheat D genome Aegilops tauschii.</title>
        <authorList>
            <person name="Luo M.C."/>
            <person name="Gu Y.Q."/>
            <person name="Puiu D."/>
            <person name="Wang H."/>
            <person name="Twardziok S.O."/>
            <person name="Deal K.R."/>
            <person name="Huo N."/>
            <person name="Zhu T."/>
            <person name="Wang L."/>
            <person name="Wang Y."/>
            <person name="McGuire P.E."/>
            <person name="Liu S."/>
            <person name="Long H."/>
            <person name="Ramasamy R.K."/>
            <person name="Rodriguez J.C."/>
            <person name="Van S.L."/>
            <person name="Yuan L."/>
            <person name="Wang Z."/>
            <person name="Xia Z."/>
            <person name="Xiao L."/>
            <person name="Anderson O.D."/>
            <person name="Ouyang S."/>
            <person name="Liang Y."/>
            <person name="Zimin A.V."/>
            <person name="Pertea G."/>
            <person name="Qi P."/>
            <person name="Bennetzen J.L."/>
            <person name="Dai X."/>
            <person name="Dawson M.W."/>
            <person name="Muller H.G."/>
            <person name="Kugler K."/>
            <person name="Rivarola-Duarte L."/>
            <person name="Spannagl M."/>
            <person name="Mayer K.F.X."/>
            <person name="Lu F.H."/>
            <person name="Bevan M.W."/>
            <person name="Leroy P."/>
            <person name="Li P."/>
            <person name="You F.M."/>
            <person name="Sun Q."/>
            <person name="Liu Z."/>
            <person name="Lyons E."/>
            <person name="Wicker T."/>
            <person name="Salzberg S.L."/>
            <person name="Devos K.M."/>
            <person name="Dvorak J."/>
        </authorList>
    </citation>
    <scope>NUCLEOTIDE SEQUENCE [LARGE SCALE GENOMIC DNA]</scope>
    <source>
        <strain evidence="2">cv. AL8/78</strain>
    </source>
</reference>
<organism evidence="2 3">
    <name type="scientific">Aegilops tauschii subsp. strangulata</name>
    <name type="common">Goatgrass</name>
    <dbReference type="NCBI Taxonomy" id="200361"/>
    <lineage>
        <taxon>Eukaryota</taxon>
        <taxon>Viridiplantae</taxon>
        <taxon>Streptophyta</taxon>
        <taxon>Embryophyta</taxon>
        <taxon>Tracheophyta</taxon>
        <taxon>Spermatophyta</taxon>
        <taxon>Magnoliopsida</taxon>
        <taxon>Liliopsida</taxon>
        <taxon>Poales</taxon>
        <taxon>Poaceae</taxon>
        <taxon>BOP clade</taxon>
        <taxon>Pooideae</taxon>
        <taxon>Triticodae</taxon>
        <taxon>Triticeae</taxon>
        <taxon>Triticinae</taxon>
        <taxon>Aegilops</taxon>
    </lineage>
</organism>
<dbReference type="EnsemblPlants" id="AET5Gv20725200.1">
    <property type="protein sequence ID" value="AET5Gv20725200.1"/>
    <property type="gene ID" value="AET5Gv20725200"/>
</dbReference>
<evidence type="ECO:0000313" key="2">
    <source>
        <dbReference type="EnsemblPlants" id="AET5Gv20725200.1"/>
    </source>
</evidence>
<sequence length="234" mass="25176">MCGGAIIYDYIPAHRRRVSTADFWPDANDHSDAHSTAPDKGKLRAPSPHNVPFGSRRPCAGSKTRCSGCSAAREAGADEPVPRHPAAAVGEVGGGDPRPRQGRPRLARHLPHRRGRRARLRPRRAPHQGRQGQGQLPQRDPRRRARARGPVHDGGRAPFPQERGGARGVLLRGGEGALRGADGVRELHELPRGPLHGGRGRGRPCRRGGAGRAMELRGQLLPRASGALIVPCSY</sequence>
<evidence type="ECO:0000313" key="3">
    <source>
        <dbReference type="Proteomes" id="UP000015105"/>
    </source>
</evidence>
<dbReference type="STRING" id="200361.A0A453LDK2"/>
<feature type="region of interest" description="Disordered" evidence="1">
    <location>
        <begin position="28"/>
        <end position="167"/>
    </location>
</feature>
<reference evidence="2" key="5">
    <citation type="journal article" date="2021" name="G3 (Bethesda)">
        <title>Aegilops tauschii genome assembly Aet v5.0 features greater sequence contiguity and improved annotation.</title>
        <authorList>
            <person name="Wang L."/>
            <person name="Zhu T."/>
            <person name="Rodriguez J.C."/>
            <person name="Deal K.R."/>
            <person name="Dubcovsky J."/>
            <person name="McGuire P.E."/>
            <person name="Lux T."/>
            <person name="Spannagl M."/>
            <person name="Mayer K.F.X."/>
            <person name="Baldrich P."/>
            <person name="Meyers B.C."/>
            <person name="Huo N."/>
            <person name="Gu Y.Q."/>
            <person name="Zhou H."/>
            <person name="Devos K.M."/>
            <person name="Bennetzen J.L."/>
            <person name="Unver T."/>
            <person name="Budak H."/>
            <person name="Gulick P.J."/>
            <person name="Galiba G."/>
            <person name="Kalapos B."/>
            <person name="Nelson D.R."/>
            <person name="Li P."/>
            <person name="You F.M."/>
            <person name="Luo M.C."/>
            <person name="Dvorak J."/>
        </authorList>
    </citation>
    <scope>NUCLEOTIDE SEQUENCE [LARGE SCALE GENOMIC DNA]</scope>
    <source>
        <strain evidence="2">cv. AL8/78</strain>
    </source>
</reference>
<dbReference type="Gramene" id="AET5Gv20725200.1">
    <property type="protein sequence ID" value="AET5Gv20725200.1"/>
    <property type="gene ID" value="AET5Gv20725200"/>
</dbReference>
<protein>
    <submittedName>
        <fullName evidence="2">Uncharacterized protein</fullName>
    </submittedName>
</protein>
<feature type="region of interest" description="Disordered" evidence="1">
    <location>
        <begin position="184"/>
        <end position="210"/>
    </location>
</feature>
<dbReference type="Proteomes" id="UP000015105">
    <property type="component" value="Chromosome 5D"/>
</dbReference>
<reference evidence="3" key="1">
    <citation type="journal article" date="2014" name="Science">
        <title>Ancient hybridizations among the ancestral genomes of bread wheat.</title>
        <authorList>
            <consortium name="International Wheat Genome Sequencing Consortium,"/>
            <person name="Marcussen T."/>
            <person name="Sandve S.R."/>
            <person name="Heier L."/>
            <person name="Spannagl M."/>
            <person name="Pfeifer M."/>
            <person name="Jakobsen K.S."/>
            <person name="Wulff B.B."/>
            <person name="Steuernagel B."/>
            <person name="Mayer K.F."/>
            <person name="Olsen O.A."/>
        </authorList>
    </citation>
    <scope>NUCLEOTIDE SEQUENCE [LARGE SCALE GENOMIC DNA]</scope>
    <source>
        <strain evidence="3">cv. AL8/78</strain>
    </source>
</reference>
<accession>A0A453LDK2</accession>
<feature type="compositionally biased region" description="Basic and acidic residues" evidence="1">
    <location>
        <begin position="28"/>
        <end position="42"/>
    </location>
</feature>
<dbReference type="AlphaFoldDB" id="A0A453LDK2"/>
<reference evidence="3" key="2">
    <citation type="journal article" date="2017" name="Nat. Plants">
        <title>The Aegilops tauschii genome reveals multiple impacts of transposons.</title>
        <authorList>
            <person name="Zhao G."/>
            <person name="Zou C."/>
            <person name="Li K."/>
            <person name="Wang K."/>
            <person name="Li T."/>
            <person name="Gao L."/>
            <person name="Zhang X."/>
            <person name="Wang H."/>
            <person name="Yang Z."/>
            <person name="Liu X."/>
            <person name="Jiang W."/>
            <person name="Mao L."/>
            <person name="Kong X."/>
            <person name="Jiao Y."/>
            <person name="Jia J."/>
        </authorList>
    </citation>
    <scope>NUCLEOTIDE SEQUENCE [LARGE SCALE GENOMIC DNA]</scope>
    <source>
        <strain evidence="3">cv. AL8/78</strain>
    </source>
</reference>
<evidence type="ECO:0000256" key="1">
    <source>
        <dbReference type="SAM" id="MobiDB-lite"/>
    </source>
</evidence>
<proteinExistence type="predicted"/>
<reference evidence="2" key="4">
    <citation type="submission" date="2019-03" db="UniProtKB">
        <authorList>
            <consortium name="EnsemblPlants"/>
        </authorList>
    </citation>
    <scope>IDENTIFICATION</scope>
</reference>
<name>A0A453LDK2_AEGTS</name>
<keyword evidence="3" id="KW-1185">Reference proteome</keyword>
<feature type="compositionally biased region" description="Low complexity" evidence="1">
    <location>
        <begin position="128"/>
        <end position="138"/>
    </location>
</feature>
<feature type="compositionally biased region" description="Basic residues" evidence="1">
    <location>
        <begin position="100"/>
        <end position="127"/>
    </location>
</feature>